<dbReference type="EMBL" id="AP022588">
    <property type="protein sequence ID" value="BBY31855.1"/>
    <property type="molecule type" value="Genomic_DNA"/>
</dbReference>
<keyword evidence="4" id="KW-1185">Reference proteome</keyword>
<gene>
    <name evidence="3" type="ORF">MSEDJ_59510</name>
</gene>
<accession>A0A7I7QZX7</accession>
<reference evidence="3 4" key="1">
    <citation type="journal article" date="2019" name="Emerg. Microbes Infect.">
        <title>Comprehensive subspecies identification of 175 nontuberculous mycobacteria species based on 7547 genomic profiles.</title>
        <authorList>
            <person name="Matsumoto Y."/>
            <person name="Kinjo T."/>
            <person name="Motooka D."/>
            <person name="Nabeya D."/>
            <person name="Jung N."/>
            <person name="Uechi K."/>
            <person name="Horii T."/>
            <person name="Iida T."/>
            <person name="Fujita J."/>
            <person name="Nakamura S."/>
        </authorList>
    </citation>
    <scope>NUCLEOTIDE SEQUENCE [LARGE SCALE GENOMIC DNA]</scope>
    <source>
        <strain evidence="3 4">JCM 17899</strain>
    </source>
</reference>
<evidence type="ECO:0000259" key="2">
    <source>
        <dbReference type="SMART" id="SM00507"/>
    </source>
</evidence>
<dbReference type="InterPro" id="IPR003615">
    <property type="entry name" value="HNH_nuc"/>
</dbReference>
<feature type="region of interest" description="Disordered" evidence="1">
    <location>
        <begin position="551"/>
        <end position="573"/>
    </location>
</feature>
<protein>
    <recommendedName>
        <fullName evidence="2">HNH nuclease domain-containing protein</fullName>
    </recommendedName>
</protein>
<dbReference type="InterPro" id="IPR003870">
    <property type="entry name" value="DUF222"/>
</dbReference>
<evidence type="ECO:0000256" key="1">
    <source>
        <dbReference type="SAM" id="MobiDB-lite"/>
    </source>
</evidence>
<feature type="region of interest" description="Disordered" evidence="1">
    <location>
        <begin position="381"/>
        <end position="400"/>
    </location>
</feature>
<organism evidence="3 4">
    <name type="scientific">Mycolicibacterium sediminis</name>
    <dbReference type="NCBI Taxonomy" id="1286180"/>
    <lineage>
        <taxon>Bacteria</taxon>
        <taxon>Bacillati</taxon>
        <taxon>Actinomycetota</taxon>
        <taxon>Actinomycetes</taxon>
        <taxon>Mycobacteriales</taxon>
        <taxon>Mycobacteriaceae</taxon>
        <taxon>Mycolicibacterium</taxon>
    </lineage>
</organism>
<dbReference type="CDD" id="cd00085">
    <property type="entry name" value="HNHc"/>
    <property type="match status" value="1"/>
</dbReference>
<evidence type="ECO:0000313" key="3">
    <source>
        <dbReference type="EMBL" id="BBY31855.1"/>
    </source>
</evidence>
<feature type="domain" description="HNH nuclease" evidence="2">
    <location>
        <begin position="439"/>
        <end position="490"/>
    </location>
</feature>
<proteinExistence type="predicted"/>
<dbReference type="SMART" id="SM00507">
    <property type="entry name" value="HNHc"/>
    <property type="match status" value="1"/>
</dbReference>
<feature type="compositionally biased region" description="Basic and acidic residues" evidence="1">
    <location>
        <begin position="325"/>
        <end position="338"/>
    </location>
</feature>
<dbReference type="AlphaFoldDB" id="A0A7I7QZX7"/>
<name>A0A7I7QZX7_9MYCO</name>
<evidence type="ECO:0000313" key="4">
    <source>
        <dbReference type="Proteomes" id="UP000467193"/>
    </source>
</evidence>
<dbReference type="KEGG" id="msei:MSEDJ_59510"/>
<dbReference type="Proteomes" id="UP000467193">
    <property type="component" value="Chromosome"/>
</dbReference>
<sequence>MPIHPQEPNPSIHTRAAAPKIESMFDSLVADTTHHRTPGGGAVAAWARVESAASARRLAAMADLLEARRAGADSDNREQWYLDNWAAVAAEIGAAQNTTPDAAGAQLLIAHALRTRLPRVGEVFAQGLLTYATVSTIAYRTFAITDPAALAAVDAEIAAALRLWPPMSKRKLTVAIDAIVETHDPYAVRRSQVTARSRYLDVDADGNGCATLLGVLLATDAAALDTRLNALADTTCPADPRTKDQRRADAVGALLAGTDHLPCLCGGEDCTATPPVPTPSTVVYVVVNDDTLDDTTPAAAAQDAALDGQTPDTSIDLIALRRDRDAHHAAQKKTEQRETAQQQTEAPATTTATGETPAPATGAPNTEPPAEKHPWERSLQDMLTNDDPGQPAATRPGQIIGGPYLPGAITRRVALTATIRRIVHPRDAPPEPRYTPSAKLAAFVRCRDLTCRFPGCDVPATSCDLDHTIAHPTGPTQASNLKALCRRHHLLKTFWGGAGGWRDRQLPNGTVVWTGPDQSTYTTTPGSRLLFPALCTPTAPLDPALIRAAEDTPPTSTLPMPKRQHTRTHDRTQRIHHERTLNAPHVERWQRKATLRVR</sequence>
<feature type="region of interest" description="Disordered" evidence="1">
    <location>
        <begin position="325"/>
        <end position="373"/>
    </location>
</feature>
<feature type="compositionally biased region" description="Low complexity" evidence="1">
    <location>
        <begin position="339"/>
        <end position="365"/>
    </location>
</feature>
<dbReference type="Pfam" id="PF02720">
    <property type="entry name" value="DUF222"/>
    <property type="match status" value="2"/>
</dbReference>